<dbReference type="KEGG" id="lko:ABN16_07800"/>
<dbReference type="Gene3D" id="1.10.10.10">
    <property type="entry name" value="Winged helix-like DNA-binding domain superfamily/Winged helix DNA-binding domain"/>
    <property type="match status" value="1"/>
</dbReference>
<feature type="domain" description="Transcription regulator PadR N-terminal" evidence="1">
    <location>
        <begin position="16"/>
        <end position="86"/>
    </location>
</feature>
<keyword evidence="3" id="KW-1185">Reference proteome</keyword>
<dbReference type="InterPro" id="IPR036388">
    <property type="entry name" value="WH-like_DNA-bd_sf"/>
</dbReference>
<protein>
    <submittedName>
        <fullName evidence="2">PadR family transcriptional regulator</fullName>
    </submittedName>
</protein>
<sequence length="109" mass="12734">MKIATELLKGVLEGIVLQRISTGETYGYEITQYLNAHGFEDVVEGTVYTILMRLEKQHLVAIEKKKSDRGPARKFYRLNVAGEDRLIQFWQQWAYVNTQMTQLKESRHD</sequence>
<dbReference type="RefSeq" id="WP_048734645.1">
    <property type="nucleotide sequence ID" value="NZ_CP012033.1"/>
</dbReference>
<reference evidence="2 3" key="1">
    <citation type="submission" date="2015-07" db="EMBL/GenBank/DDBJ databases">
        <title>Lactobacillus korensis/26-25/ whole genome sequencing.</title>
        <authorList>
            <person name="Kim M.K."/>
            <person name="Im W.-T."/>
            <person name="Srinivasan S."/>
            <person name="Lee J.-J."/>
        </authorList>
    </citation>
    <scope>NUCLEOTIDE SEQUENCE [LARGE SCALE GENOMIC DNA]</scope>
    <source>
        <strain evidence="2 3">26-25</strain>
    </source>
</reference>
<evidence type="ECO:0000259" key="1">
    <source>
        <dbReference type="Pfam" id="PF03551"/>
    </source>
</evidence>
<dbReference type="InterPro" id="IPR036390">
    <property type="entry name" value="WH_DNA-bd_sf"/>
</dbReference>
<proteinExistence type="predicted"/>
<dbReference type="AlphaFoldDB" id="A0AAC8UUV0"/>
<dbReference type="InterPro" id="IPR005149">
    <property type="entry name" value="Tscrpt_reg_PadR_N"/>
</dbReference>
<dbReference type="Proteomes" id="UP000036000">
    <property type="component" value="Chromosome"/>
</dbReference>
<dbReference type="Pfam" id="PF03551">
    <property type="entry name" value="PadR"/>
    <property type="match status" value="1"/>
</dbReference>
<organism evidence="2 3">
    <name type="scientific">Levilactobacillus koreensis</name>
    <dbReference type="NCBI Taxonomy" id="637971"/>
    <lineage>
        <taxon>Bacteria</taxon>
        <taxon>Bacillati</taxon>
        <taxon>Bacillota</taxon>
        <taxon>Bacilli</taxon>
        <taxon>Lactobacillales</taxon>
        <taxon>Lactobacillaceae</taxon>
        <taxon>Levilactobacillus</taxon>
    </lineage>
</organism>
<dbReference type="InterPro" id="IPR052509">
    <property type="entry name" value="Metal_resp_DNA-bind_regulator"/>
</dbReference>
<dbReference type="PANTHER" id="PTHR33169">
    <property type="entry name" value="PADR-FAMILY TRANSCRIPTIONAL REGULATOR"/>
    <property type="match status" value="1"/>
</dbReference>
<evidence type="ECO:0000313" key="3">
    <source>
        <dbReference type="Proteomes" id="UP000036000"/>
    </source>
</evidence>
<dbReference type="PANTHER" id="PTHR33169:SF14">
    <property type="entry name" value="TRANSCRIPTIONAL REGULATOR RV3488"/>
    <property type="match status" value="1"/>
</dbReference>
<name>A0AAC8UUV0_9LACO</name>
<dbReference type="EMBL" id="CP012033">
    <property type="protein sequence ID" value="AKP64910.1"/>
    <property type="molecule type" value="Genomic_DNA"/>
</dbReference>
<dbReference type="SUPFAM" id="SSF46785">
    <property type="entry name" value="Winged helix' DNA-binding domain"/>
    <property type="match status" value="1"/>
</dbReference>
<evidence type="ECO:0000313" key="2">
    <source>
        <dbReference type="EMBL" id="AKP64910.1"/>
    </source>
</evidence>
<gene>
    <name evidence="2" type="ORF">ABN16_07800</name>
</gene>
<accession>A0AAC8UUV0</accession>